<keyword evidence="3" id="KW-1185">Reference proteome</keyword>
<dbReference type="RefSeq" id="WP_215759052.1">
    <property type="nucleotide sequence ID" value="NZ_JAHKBE010000006.1"/>
</dbReference>
<accession>A0ABV1FM66</accession>
<evidence type="ECO:0000313" key="2">
    <source>
        <dbReference type="EMBL" id="MEQ2485498.1"/>
    </source>
</evidence>
<gene>
    <name evidence="2" type="ORF">AAAT34_00340</name>
</gene>
<name>A0ABV1FM66_9BACT</name>
<evidence type="ECO:0000313" key="3">
    <source>
        <dbReference type="Proteomes" id="UP001487296"/>
    </source>
</evidence>
<organism evidence="2 3">
    <name type="scientific">Hallella faecis</name>
    <dbReference type="NCBI Taxonomy" id="2841596"/>
    <lineage>
        <taxon>Bacteria</taxon>
        <taxon>Pseudomonadati</taxon>
        <taxon>Bacteroidota</taxon>
        <taxon>Bacteroidia</taxon>
        <taxon>Bacteroidales</taxon>
        <taxon>Prevotellaceae</taxon>
        <taxon>Hallella</taxon>
    </lineage>
</organism>
<evidence type="ECO:0008006" key="4">
    <source>
        <dbReference type="Google" id="ProtNLM"/>
    </source>
</evidence>
<dbReference type="EMBL" id="JBBNFP010000001">
    <property type="protein sequence ID" value="MEQ2485498.1"/>
    <property type="molecule type" value="Genomic_DNA"/>
</dbReference>
<comment type="caution">
    <text evidence="2">The sequence shown here is derived from an EMBL/GenBank/DDBJ whole genome shotgun (WGS) entry which is preliminary data.</text>
</comment>
<protein>
    <recommendedName>
        <fullName evidence="4">Secreted protein</fullName>
    </recommendedName>
</protein>
<proteinExistence type="predicted"/>
<dbReference type="Proteomes" id="UP001487296">
    <property type="component" value="Unassembled WGS sequence"/>
</dbReference>
<feature type="compositionally biased region" description="Polar residues" evidence="1">
    <location>
        <begin position="46"/>
        <end position="62"/>
    </location>
</feature>
<reference evidence="2 3" key="1">
    <citation type="submission" date="2024-04" db="EMBL/GenBank/DDBJ databases">
        <title>Human intestinal bacterial collection.</title>
        <authorList>
            <person name="Pauvert C."/>
            <person name="Hitch T.C.A."/>
            <person name="Clavel T."/>
        </authorList>
    </citation>
    <scope>NUCLEOTIDE SEQUENCE [LARGE SCALE GENOMIC DNA]</scope>
    <source>
        <strain evidence="2 3">CLA-AA-H145</strain>
    </source>
</reference>
<feature type="region of interest" description="Disordered" evidence="1">
    <location>
        <begin position="34"/>
        <end position="63"/>
    </location>
</feature>
<evidence type="ECO:0000256" key="1">
    <source>
        <dbReference type="SAM" id="MobiDB-lite"/>
    </source>
</evidence>
<sequence>MKTTTTLTSLLQRVWRGAACVVADALIELGQLPRGAHAPESPAVSPATNGWTDGKHTQSALQRQKHNELWLNTSPCRALAY</sequence>